<dbReference type="Pfam" id="PF02146">
    <property type="entry name" value="SIR2"/>
    <property type="match status" value="1"/>
</dbReference>
<dbReference type="PANTHER" id="PTHR47651:SF17">
    <property type="entry name" value="DEACETYLASE SIRTUIN-TYPE DOMAIN-CONTAINING PROTEIN"/>
    <property type="match status" value="1"/>
</dbReference>
<dbReference type="SUPFAM" id="SSF52467">
    <property type="entry name" value="DHS-like NAD/FAD-binding domain"/>
    <property type="match status" value="1"/>
</dbReference>
<feature type="binding site" evidence="4">
    <location>
        <position position="276"/>
    </location>
    <ligand>
        <name>Zn(2+)</name>
        <dbReference type="ChEBI" id="CHEBI:29105"/>
    </ligand>
</feature>
<comment type="similarity">
    <text evidence="1">Belongs to the sirtuin family. Class I subfamily.</text>
</comment>
<feature type="binding site" evidence="4">
    <location>
        <position position="201"/>
    </location>
    <ligand>
        <name>Zn(2+)</name>
        <dbReference type="ChEBI" id="CHEBI:29105"/>
    </ligand>
</feature>
<dbReference type="PANTHER" id="PTHR47651">
    <property type="entry name" value="NAD-DEPENDENT HISTONE DEACETYLASE HST4"/>
    <property type="match status" value="1"/>
</dbReference>
<keyword evidence="7" id="KW-1185">Reference proteome</keyword>
<dbReference type="EMBL" id="JBFXLT010000075">
    <property type="protein sequence ID" value="KAL2810216.1"/>
    <property type="molecule type" value="Genomic_DNA"/>
</dbReference>
<gene>
    <name evidence="6" type="ORF">BJX63DRAFT_423268</name>
</gene>
<dbReference type="InterPro" id="IPR026590">
    <property type="entry name" value="Ssirtuin_cat_dom"/>
</dbReference>
<sequence>MHMSKNNVPKLPINQDRFTRMYRPSLKYASSMTVSAIRIPFTGPLPPPIIVPPSASSVSGAIDAFLTFLTAPPSPYLRGVDVGRHSQTVLLTGAGISVASGLADYRGENGTYIRNKTYRPIYFHEFATRHESRKRYWARSFVGWPGLQRAKPNSTHWAVRNLGAKGYISSVITQNVDSFHPKAHPEIPSIELHGYLRSVICLSCRNQFSRAEYQKSLEKLNPAWAEFLAKMVDIGALDTDNPEEQQRRGLTFNPDGDVELPEAPYNTFRYPSCPTCLEKPPRLQDGTPTRVDVEKDGAWLPTSTAGILKPAVIMFGENIDPLVKSAAEEAIDDAGRLLILGTSLATYSAWRLVERAYKRGMPIGIINLGGVRNESILLKETDRGNDTGYRYIRCSLHSDSILPVVESQLSSISH</sequence>
<dbReference type="InterPro" id="IPR003000">
    <property type="entry name" value="Sirtuin"/>
</dbReference>
<dbReference type="InterPro" id="IPR026591">
    <property type="entry name" value="Sirtuin_cat_small_dom_sf"/>
</dbReference>
<keyword evidence="4" id="KW-0862">Zinc</keyword>
<dbReference type="InterPro" id="IPR029035">
    <property type="entry name" value="DHS-like_NAD/FAD-binding_dom"/>
</dbReference>
<keyword evidence="3" id="KW-0520">NAD</keyword>
<dbReference type="PROSITE" id="PS50305">
    <property type="entry name" value="SIRTUIN"/>
    <property type="match status" value="1"/>
</dbReference>
<protein>
    <submittedName>
        <fullName evidence="6">DHS-like NAD/FAD-binding domain-containing protein</fullName>
    </submittedName>
</protein>
<accession>A0ABR4H437</accession>
<evidence type="ECO:0000256" key="3">
    <source>
        <dbReference type="ARBA" id="ARBA00023027"/>
    </source>
</evidence>
<keyword evidence="4" id="KW-0479">Metal-binding</keyword>
<feature type="binding site" evidence="4">
    <location>
        <position position="204"/>
    </location>
    <ligand>
        <name>Zn(2+)</name>
        <dbReference type="ChEBI" id="CHEBI:29105"/>
    </ligand>
</feature>
<evidence type="ECO:0000256" key="2">
    <source>
        <dbReference type="ARBA" id="ARBA00022679"/>
    </source>
</evidence>
<dbReference type="Gene3D" id="3.30.1600.10">
    <property type="entry name" value="SIR2/SIRT2 'Small Domain"/>
    <property type="match status" value="1"/>
</dbReference>
<dbReference type="Proteomes" id="UP001610334">
    <property type="component" value="Unassembled WGS sequence"/>
</dbReference>
<evidence type="ECO:0000313" key="6">
    <source>
        <dbReference type="EMBL" id="KAL2810216.1"/>
    </source>
</evidence>
<evidence type="ECO:0000313" key="7">
    <source>
        <dbReference type="Proteomes" id="UP001610334"/>
    </source>
</evidence>
<feature type="domain" description="Deacetylase sirtuin-type" evidence="5">
    <location>
        <begin position="72"/>
        <end position="414"/>
    </location>
</feature>
<name>A0ABR4H437_9EURO</name>
<evidence type="ECO:0000259" key="5">
    <source>
        <dbReference type="PROSITE" id="PS50305"/>
    </source>
</evidence>
<reference evidence="6 7" key="1">
    <citation type="submission" date="2024-07" db="EMBL/GenBank/DDBJ databases">
        <title>Section-level genome sequencing and comparative genomics of Aspergillus sections Usti and Cavernicolus.</title>
        <authorList>
            <consortium name="Lawrence Berkeley National Laboratory"/>
            <person name="Nybo J.L."/>
            <person name="Vesth T.C."/>
            <person name="Theobald S."/>
            <person name="Frisvad J.C."/>
            <person name="Larsen T.O."/>
            <person name="Kjaerboelling I."/>
            <person name="Rothschild-Mancinelli K."/>
            <person name="Lyhne E.K."/>
            <person name="Kogle M.E."/>
            <person name="Barry K."/>
            <person name="Clum A."/>
            <person name="Na H."/>
            <person name="Ledsgaard L."/>
            <person name="Lin J."/>
            <person name="Lipzen A."/>
            <person name="Kuo A."/>
            <person name="Riley R."/>
            <person name="Mondo S."/>
            <person name="Labutti K."/>
            <person name="Haridas S."/>
            <person name="Pangalinan J."/>
            <person name="Salamov A.A."/>
            <person name="Simmons B.A."/>
            <person name="Magnuson J.K."/>
            <person name="Chen J."/>
            <person name="Drula E."/>
            <person name="Henrissat B."/>
            <person name="Wiebenga A."/>
            <person name="Lubbers R.J."/>
            <person name="Gomes A.C."/>
            <person name="Makela M.R."/>
            <person name="Stajich J."/>
            <person name="Grigoriev I.V."/>
            <person name="Mortensen U.H."/>
            <person name="De Vries R.P."/>
            <person name="Baker S.E."/>
            <person name="Andersen M.R."/>
        </authorList>
    </citation>
    <scope>NUCLEOTIDE SEQUENCE [LARGE SCALE GENOMIC DNA]</scope>
    <source>
        <strain evidence="6 7">CBS 588.65</strain>
    </source>
</reference>
<evidence type="ECO:0000256" key="1">
    <source>
        <dbReference type="ARBA" id="ARBA00006924"/>
    </source>
</evidence>
<feature type="active site" description="Proton acceptor" evidence="4">
    <location>
        <position position="193"/>
    </location>
</feature>
<proteinExistence type="inferred from homology"/>
<organism evidence="6 7">
    <name type="scientific">Aspergillus granulosus</name>
    <dbReference type="NCBI Taxonomy" id="176169"/>
    <lineage>
        <taxon>Eukaryota</taxon>
        <taxon>Fungi</taxon>
        <taxon>Dikarya</taxon>
        <taxon>Ascomycota</taxon>
        <taxon>Pezizomycotina</taxon>
        <taxon>Eurotiomycetes</taxon>
        <taxon>Eurotiomycetidae</taxon>
        <taxon>Eurotiales</taxon>
        <taxon>Aspergillaceae</taxon>
        <taxon>Aspergillus</taxon>
        <taxon>Aspergillus subgen. Nidulantes</taxon>
    </lineage>
</organism>
<keyword evidence="2" id="KW-0808">Transferase</keyword>
<comment type="caution">
    <text evidence="6">The sequence shown here is derived from an EMBL/GenBank/DDBJ whole genome shotgun (WGS) entry which is preliminary data.</text>
</comment>
<feature type="binding site" evidence="4">
    <location>
        <position position="273"/>
    </location>
    <ligand>
        <name>Zn(2+)</name>
        <dbReference type="ChEBI" id="CHEBI:29105"/>
    </ligand>
</feature>
<evidence type="ECO:0000256" key="4">
    <source>
        <dbReference type="PROSITE-ProRule" id="PRU00236"/>
    </source>
</evidence>
<dbReference type="Gene3D" id="3.40.50.1220">
    <property type="entry name" value="TPP-binding domain"/>
    <property type="match status" value="1"/>
</dbReference>